<feature type="domain" description="Phytase-like" evidence="1">
    <location>
        <begin position="181"/>
        <end position="480"/>
    </location>
</feature>
<sequence>MPTFPSVDDRRDGSLGAALLFERGSASRGGRATQEPQVARRIARDLQVLAVACGSLVLVAVLTQLISPSSETAVSSADHHHHHHPELAEASTYKLVPTPLLGLNPDRKWHNAELAASYDRPTIGSDLVYLSPPASSEGDEGGFESGGRFLGLTDATPLKSKCPGDHRMTFLPFPDFSPGMVRLRLEPGRDGKGAMEMDSAIPLRGRSRFLTSTPPRSTGGSPEFLNSTFWGPEDENDAECRHRVSADPGGADTEGLAGPLPDGSFIVAEEYGPSLMRVAANGTVLVRFSPRPLNLPKAYYPVRPVLPSILVERRHNKGFESAFLLKPEQSQLACGILQSPLGPQKHSTVVRVVCVDLDRMEMAAVWLLRLDDRHRMVNSATELGEKSFALLERHHGEGTVYGVDVTGATNVLGHPLLETLEFESPDFDFAGAGISLLEKEKILEYPNNFLEDRGIVLSEKMEGIARVDPRTLALSNDNDYGKEGDSFVYVVQFKDPVLDWI</sequence>
<keyword evidence="3" id="KW-1185">Reference proteome</keyword>
<protein>
    <submittedName>
        <fullName evidence="2">Esterase-like activity of phytase family protein</fullName>
    </submittedName>
</protein>
<gene>
    <name evidence="2" type="ORF">HKI87_02g17450</name>
</gene>
<dbReference type="InterPro" id="IPR027372">
    <property type="entry name" value="Phytase-like_dom"/>
</dbReference>
<dbReference type="Pfam" id="PF13449">
    <property type="entry name" value="Phytase-like"/>
    <property type="match status" value="1"/>
</dbReference>
<evidence type="ECO:0000313" key="3">
    <source>
        <dbReference type="Proteomes" id="UP001472866"/>
    </source>
</evidence>
<accession>A0AAX4P2L4</accession>
<evidence type="ECO:0000259" key="1">
    <source>
        <dbReference type="Pfam" id="PF13449"/>
    </source>
</evidence>
<dbReference type="Proteomes" id="UP001472866">
    <property type="component" value="Chromosome 02"/>
</dbReference>
<evidence type="ECO:0000313" key="2">
    <source>
        <dbReference type="EMBL" id="WZN60216.1"/>
    </source>
</evidence>
<name>A0AAX4P2L4_9CHLO</name>
<organism evidence="2 3">
    <name type="scientific">Chloropicon roscoffensis</name>
    <dbReference type="NCBI Taxonomy" id="1461544"/>
    <lineage>
        <taxon>Eukaryota</taxon>
        <taxon>Viridiplantae</taxon>
        <taxon>Chlorophyta</taxon>
        <taxon>Chloropicophyceae</taxon>
        <taxon>Chloropicales</taxon>
        <taxon>Chloropicaceae</taxon>
        <taxon>Chloropicon</taxon>
    </lineage>
</organism>
<dbReference type="AlphaFoldDB" id="A0AAX4P2L4"/>
<proteinExistence type="predicted"/>
<reference evidence="2 3" key="1">
    <citation type="submission" date="2024-03" db="EMBL/GenBank/DDBJ databases">
        <title>Complete genome sequence of the green alga Chloropicon roscoffensis RCC1871.</title>
        <authorList>
            <person name="Lemieux C."/>
            <person name="Pombert J.-F."/>
            <person name="Otis C."/>
            <person name="Turmel M."/>
        </authorList>
    </citation>
    <scope>NUCLEOTIDE SEQUENCE [LARGE SCALE GENOMIC DNA]</scope>
    <source>
        <strain evidence="2 3">RCC1871</strain>
    </source>
</reference>
<dbReference type="EMBL" id="CP151502">
    <property type="protein sequence ID" value="WZN60216.1"/>
    <property type="molecule type" value="Genomic_DNA"/>
</dbReference>